<dbReference type="InterPro" id="IPR012336">
    <property type="entry name" value="Thioredoxin-like_fold"/>
</dbReference>
<evidence type="ECO:0000256" key="2">
    <source>
        <dbReference type="ARBA" id="ARBA00022729"/>
    </source>
</evidence>
<feature type="domain" description="Thioredoxin" evidence="7">
    <location>
        <begin position="42"/>
        <end position="248"/>
    </location>
</feature>
<dbReference type="AlphaFoldDB" id="A0A832RCB9"/>
<evidence type="ECO:0000256" key="1">
    <source>
        <dbReference type="ARBA" id="ARBA00005791"/>
    </source>
</evidence>
<gene>
    <name evidence="8" type="ORF">GX533_00980</name>
</gene>
<evidence type="ECO:0000256" key="4">
    <source>
        <dbReference type="ARBA" id="ARBA00023157"/>
    </source>
</evidence>
<evidence type="ECO:0000259" key="7">
    <source>
        <dbReference type="PROSITE" id="PS51352"/>
    </source>
</evidence>
<comment type="caution">
    <text evidence="8">The sequence shown here is derived from an EMBL/GenBank/DDBJ whole genome shotgun (WGS) entry which is preliminary data.</text>
</comment>
<keyword evidence="2" id="KW-0732">Signal</keyword>
<evidence type="ECO:0000256" key="3">
    <source>
        <dbReference type="ARBA" id="ARBA00023002"/>
    </source>
</evidence>
<keyword evidence="3" id="KW-0560">Oxidoreductase</keyword>
<dbReference type="PANTHER" id="PTHR13887:SF14">
    <property type="entry name" value="DISULFIDE BOND FORMATION PROTEIN D"/>
    <property type="match status" value="1"/>
</dbReference>
<dbReference type="Gene3D" id="3.40.30.10">
    <property type="entry name" value="Glutaredoxin"/>
    <property type="match status" value="1"/>
</dbReference>
<keyword evidence="6" id="KW-1133">Transmembrane helix</keyword>
<organism evidence="8 9">
    <name type="scientific">Candidatus Dojkabacteria bacterium</name>
    <dbReference type="NCBI Taxonomy" id="2099670"/>
    <lineage>
        <taxon>Bacteria</taxon>
        <taxon>Candidatus Dojkabacteria</taxon>
    </lineage>
</organism>
<dbReference type="EMBL" id="DUTP01000002">
    <property type="protein sequence ID" value="HHX99244.1"/>
    <property type="molecule type" value="Genomic_DNA"/>
</dbReference>
<proteinExistence type="inferred from homology"/>
<keyword evidence="6" id="KW-0472">Membrane</keyword>
<protein>
    <submittedName>
        <fullName evidence="8">Thioredoxin domain-containing protein</fullName>
    </submittedName>
</protein>
<dbReference type="SUPFAM" id="SSF52833">
    <property type="entry name" value="Thioredoxin-like"/>
    <property type="match status" value="1"/>
</dbReference>
<evidence type="ECO:0000256" key="6">
    <source>
        <dbReference type="SAM" id="Phobius"/>
    </source>
</evidence>
<evidence type="ECO:0000256" key="5">
    <source>
        <dbReference type="ARBA" id="ARBA00023284"/>
    </source>
</evidence>
<keyword evidence="5" id="KW-0676">Redox-active center</keyword>
<feature type="transmembrane region" description="Helical" evidence="6">
    <location>
        <begin position="17"/>
        <end position="36"/>
    </location>
</feature>
<dbReference type="Pfam" id="PF13462">
    <property type="entry name" value="Thioredoxin_4"/>
    <property type="match status" value="1"/>
</dbReference>
<dbReference type="Proteomes" id="UP000576550">
    <property type="component" value="Unassembled WGS sequence"/>
</dbReference>
<keyword evidence="6" id="KW-0812">Transmembrane</keyword>
<comment type="similarity">
    <text evidence="1">Belongs to the thioredoxin family. DsbA subfamily.</text>
</comment>
<name>A0A832RCB9_9BACT</name>
<accession>A0A832RCB9</accession>
<dbReference type="InterPro" id="IPR036249">
    <property type="entry name" value="Thioredoxin-like_sf"/>
</dbReference>
<evidence type="ECO:0000313" key="9">
    <source>
        <dbReference type="Proteomes" id="UP000576550"/>
    </source>
</evidence>
<sequence length="248" mass="26889">MAKPKQDEETVINLDSFAIPIAIIVVGVIIAVLVTFTKKDTNQVDTTSPSKETVTSDTGTSEEFEKASTVLRESPYVGDKGKAKVAVVEFSDFQCGYCKRHAEQVYPELKTKYVDKGEIIYVFKSFPLRESGLSYNAALAAECVAKSVKGDEFGAFFEKMFDITSDAEIRSEAEKAGLKASDYEACIASQEIKDKLAANKEDGSNAGVQGTPGFVVGKIGEDGKIDGVLIRGAYPLADFERAIAMYLE</sequence>
<dbReference type="InterPro" id="IPR013766">
    <property type="entry name" value="Thioredoxin_domain"/>
</dbReference>
<evidence type="ECO:0000313" key="8">
    <source>
        <dbReference type="EMBL" id="HHX99244.1"/>
    </source>
</evidence>
<dbReference type="GO" id="GO:0016491">
    <property type="term" value="F:oxidoreductase activity"/>
    <property type="evidence" value="ECO:0007669"/>
    <property type="project" value="UniProtKB-KW"/>
</dbReference>
<dbReference type="Gene3D" id="1.10.40.80">
    <property type="match status" value="1"/>
</dbReference>
<keyword evidence="4" id="KW-1015">Disulfide bond</keyword>
<dbReference type="PROSITE" id="PS51352">
    <property type="entry name" value="THIOREDOXIN_2"/>
    <property type="match status" value="1"/>
</dbReference>
<reference evidence="8 9" key="1">
    <citation type="journal article" date="2020" name="Biotechnol. Biofuels">
        <title>New insights from the biogas microbiome by comprehensive genome-resolved metagenomics of nearly 1600 species originating from multiple anaerobic digesters.</title>
        <authorList>
            <person name="Campanaro S."/>
            <person name="Treu L."/>
            <person name="Rodriguez-R L.M."/>
            <person name="Kovalovszki A."/>
            <person name="Ziels R.M."/>
            <person name="Maus I."/>
            <person name="Zhu X."/>
            <person name="Kougias P.G."/>
            <person name="Basile A."/>
            <person name="Luo G."/>
            <person name="Schluter A."/>
            <person name="Konstantinidis K.T."/>
            <person name="Angelidaki I."/>
        </authorList>
    </citation>
    <scope>NUCLEOTIDE SEQUENCE [LARGE SCALE GENOMIC DNA]</scope>
    <source>
        <strain evidence="8">AS05jafATM_89</strain>
    </source>
</reference>
<dbReference type="PANTHER" id="PTHR13887">
    <property type="entry name" value="GLUTATHIONE S-TRANSFERASE KAPPA"/>
    <property type="match status" value="1"/>
</dbReference>